<dbReference type="SMART" id="SM00028">
    <property type="entry name" value="TPR"/>
    <property type="match status" value="4"/>
</dbReference>
<organism evidence="10 11">
    <name type="scientific">Chromobacterium violaceum</name>
    <dbReference type="NCBI Taxonomy" id="536"/>
    <lineage>
        <taxon>Bacteria</taxon>
        <taxon>Pseudomonadati</taxon>
        <taxon>Pseudomonadota</taxon>
        <taxon>Betaproteobacteria</taxon>
        <taxon>Neisseriales</taxon>
        <taxon>Chromobacteriaceae</taxon>
        <taxon>Chromobacterium</taxon>
    </lineage>
</organism>
<evidence type="ECO:0000256" key="1">
    <source>
        <dbReference type="ARBA" id="ARBA00005186"/>
    </source>
</evidence>
<dbReference type="PANTHER" id="PTHR12558:SF33">
    <property type="entry name" value="BLL7664 PROTEIN"/>
    <property type="match status" value="1"/>
</dbReference>
<accession>A0AAX2M6X6</accession>
<evidence type="ECO:0000256" key="7">
    <source>
        <dbReference type="SAM" id="MobiDB-lite"/>
    </source>
</evidence>
<dbReference type="PANTHER" id="PTHR12558">
    <property type="entry name" value="CELL DIVISION CYCLE 16,23,27"/>
    <property type="match status" value="1"/>
</dbReference>
<dbReference type="SUPFAM" id="SSF48452">
    <property type="entry name" value="TPR-like"/>
    <property type="match status" value="2"/>
</dbReference>
<dbReference type="Proteomes" id="UP000254029">
    <property type="component" value="Unassembled WGS sequence"/>
</dbReference>
<protein>
    <submittedName>
        <fullName evidence="10">Cellulose synthase operon protein C</fullName>
    </submittedName>
</protein>
<dbReference type="InterPro" id="IPR019734">
    <property type="entry name" value="TPR_rpt"/>
</dbReference>
<proteinExistence type="predicted"/>
<keyword evidence="2 8" id="KW-0732">Signal</keyword>
<dbReference type="GO" id="GO:0019867">
    <property type="term" value="C:outer membrane"/>
    <property type="evidence" value="ECO:0007669"/>
    <property type="project" value="InterPro"/>
</dbReference>
<evidence type="ECO:0000256" key="3">
    <source>
        <dbReference type="ARBA" id="ARBA00022737"/>
    </source>
</evidence>
<reference evidence="10 11" key="1">
    <citation type="submission" date="2018-06" db="EMBL/GenBank/DDBJ databases">
        <authorList>
            <consortium name="Pathogen Informatics"/>
            <person name="Doyle S."/>
        </authorList>
    </citation>
    <scope>NUCLEOTIDE SEQUENCE [LARGE SCALE GENOMIC DNA]</scope>
    <source>
        <strain evidence="10 11">NCTC8684</strain>
    </source>
</reference>
<evidence type="ECO:0000256" key="4">
    <source>
        <dbReference type="ARBA" id="ARBA00022803"/>
    </source>
</evidence>
<evidence type="ECO:0000313" key="11">
    <source>
        <dbReference type="Proteomes" id="UP000254029"/>
    </source>
</evidence>
<evidence type="ECO:0000259" key="9">
    <source>
        <dbReference type="Pfam" id="PF05420"/>
    </source>
</evidence>
<dbReference type="EMBL" id="UIGR01000001">
    <property type="protein sequence ID" value="SUX32192.1"/>
    <property type="molecule type" value="Genomic_DNA"/>
</dbReference>
<feature type="repeat" description="TPR" evidence="6">
    <location>
        <begin position="463"/>
        <end position="496"/>
    </location>
</feature>
<evidence type="ECO:0000256" key="6">
    <source>
        <dbReference type="PROSITE-ProRule" id="PRU00339"/>
    </source>
</evidence>
<feature type="signal peptide" evidence="8">
    <location>
        <begin position="1"/>
        <end position="20"/>
    </location>
</feature>
<dbReference type="InterPro" id="IPR008410">
    <property type="entry name" value="BCSC_C"/>
</dbReference>
<dbReference type="Pfam" id="PF14559">
    <property type="entry name" value="TPR_19"/>
    <property type="match status" value="2"/>
</dbReference>
<evidence type="ECO:0000313" key="10">
    <source>
        <dbReference type="EMBL" id="SUX32192.1"/>
    </source>
</evidence>
<dbReference type="Pfam" id="PF05420">
    <property type="entry name" value="BCSC_C"/>
    <property type="match status" value="1"/>
</dbReference>
<evidence type="ECO:0000256" key="5">
    <source>
        <dbReference type="ARBA" id="ARBA00022916"/>
    </source>
</evidence>
<dbReference type="GO" id="GO:0006011">
    <property type="term" value="P:UDP-alpha-D-glucose metabolic process"/>
    <property type="evidence" value="ECO:0007669"/>
    <property type="project" value="InterPro"/>
</dbReference>
<keyword evidence="5" id="KW-0135">Cellulose biosynthesis</keyword>
<feature type="region of interest" description="Disordered" evidence="7">
    <location>
        <begin position="247"/>
        <end position="270"/>
    </location>
</feature>
<keyword evidence="4 6" id="KW-0802">TPR repeat</keyword>
<comment type="caution">
    <text evidence="10">The sequence shown here is derived from an EMBL/GenBank/DDBJ whole genome shotgun (WGS) entry which is preliminary data.</text>
</comment>
<dbReference type="InterPro" id="IPR011990">
    <property type="entry name" value="TPR-like_helical_dom_sf"/>
</dbReference>
<evidence type="ECO:0000256" key="2">
    <source>
        <dbReference type="ARBA" id="ARBA00022729"/>
    </source>
</evidence>
<dbReference type="InterPro" id="IPR003921">
    <property type="entry name" value="Cell_synth_C"/>
</dbReference>
<dbReference type="Gene3D" id="1.25.40.10">
    <property type="entry name" value="Tetratricopeptide repeat domain"/>
    <property type="match status" value="4"/>
</dbReference>
<feature type="compositionally biased region" description="Low complexity" evidence="7">
    <location>
        <begin position="859"/>
        <end position="871"/>
    </location>
</feature>
<dbReference type="RefSeq" id="WP_076226772.1">
    <property type="nucleotide sequence ID" value="NZ_MQZX01000068.1"/>
</dbReference>
<evidence type="ECO:0000256" key="8">
    <source>
        <dbReference type="SAM" id="SignalP"/>
    </source>
</evidence>
<feature type="domain" description="Cellulose synthase operon C C-terminal" evidence="9">
    <location>
        <begin position="922"/>
        <end position="1260"/>
    </location>
</feature>
<dbReference type="GO" id="GO:0030244">
    <property type="term" value="P:cellulose biosynthetic process"/>
    <property type="evidence" value="ECO:0007669"/>
    <property type="project" value="UniProtKB-KW"/>
</dbReference>
<dbReference type="PRINTS" id="PR01441">
    <property type="entry name" value="CELLSNTHASEC"/>
</dbReference>
<dbReference type="PROSITE" id="PS50005">
    <property type="entry name" value="TPR"/>
    <property type="match status" value="1"/>
</dbReference>
<sequence length="1281" mass="139368">MFRIASCIALSLLLAPARGAETADPAQALLEQAKQWQFLERPLDGQHALDQLLRIAQPASNLHAEALTLQALGQLQSRQTEQARRTLARLRAQHPGYAGIARVERMFRLRGADSAALLRARALFEAGRAQEAYAAFDKLYQGRPPEGPLALEYWQVVARLPGDGWSRAQTELKRLRAAHPTSHRVRAVLASIYLLHPPLPQAVLDELQDLSGFDDSRGEAMALWRRALLQEGGNPPQASYRQYLQRAPDDQTVRSRMAESDARQRRQREQLADPGYRALLAAGRQLDASQLGAAEQSLRLAAARYERDPQYLRSLGRLREKQGRYADAAEAYRRGQALGGDDWRQRLADARFGEALAGAREAMDRQDWPQARAWIESARQLRADDADVLLAEADWQAAQRNLPAARDYYWLALRRKPDSGRALAGLTALYLEQGKYEDADHLLAAMPMKQRAALGDAYRSAEAQAARARGDALRDKGQTEQAVPYLRQAVSLQPRNPWNRYALAGALLAAGQDAAGKAVLSELADEPSADPDSLYAYALFLSSRGEGPAALAELEKIPEASRTPGMAALQRRAWLKQTLALADAESARGEGWRARRQLEEAEARLAGDGALLADVARAWQRMGDPDRARTLMRDACLAQPTVDNELAYAGLLLDQKRQAEAEAEPALAVLARNGQRLSAGQRQTLKDLLAGQALIRAEQARAAGQPRQADDILRQAALAAPDNPRLQRALAEGDMASGRWDAARGRLDKILAARPDDDEARLALLDADIGAGRLGVARSGADLLSQPKPGRDADFMLRVLSRIAALGDADRVDSELARLRAEGLSAPGVYLLAGERAQAHGQPQQAQALYREGLEASARQAAAAQPSAETADGPLRQLPPADAREEGLHRAYAELLDKQSWKAWQGIDLLYRGPSDGTPGASQMTLWQTPLLLEKAAPGNGHYFFRGEAGSVSAGSLDLGPGNDYTLNRFGSVAACAPSASPQACAAAYGAQRARGVALGGGYESDDWRFDIGVTPLGFPVSNIVGGARRTGDLGPFGYKLALARRPLTSSLLSYAGVRDPYVGQAWGGVVATGVGGGLGYDKGGSFGVWSNFAYQQLTGENVDSNRKLTAMGGVYWRVVDEPDRLITAGVNTVNFWYRKNLGGFTFGQGGYYSPQRYNSLSLPLRYAARNERWSYFIRGAASFSSAREDASPFYPTRPDLQARAGNPFFGAGSGPGRGTALTGAFEYQLSPGVVLGGMLDLQRSQYYQPSRLLFYLRYQPDGAPRTLPFPVEPLQPYSEF</sequence>
<name>A0AAX2M6X6_CHRVL</name>
<comment type="pathway">
    <text evidence="1">Glycan metabolism; bacterial cellulose biosynthesis.</text>
</comment>
<feature type="chain" id="PRO_5043556164" evidence="8">
    <location>
        <begin position="21"/>
        <end position="1281"/>
    </location>
</feature>
<feature type="region of interest" description="Disordered" evidence="7">
    <location>
        <begin position="859"/>
        <end position="880"/>
    </location>
</feature>
<keyword evidence="3" id="KW-0677">Repeat</keyword>
<gene>
    <name evidence="10" type="primary">bcsC</name>
    <name evidence="10" type="ORF">NCTC8684_01265</name>
</gene>